<protein>
    <submittedName>
        <fullName evidence="2">ElaB/YqjD/DUF883 family membrane-anchored ribosome-binding protein</fullName>
    </submittedName>
</protein>
<keyword evidence="3" id="KW-1185">Reference proteome</keyword>
<dbReference type="PANTHER" id="PTHR35893:SF3">
    <property type="entry name" value="INNER MEMBRANE PROTEIN"/>
    <property type="match status" value="1"/>
</dbReference>
<reference evidence="2 3" key="1">
    <citation type="submission" date="2019-06" db="EMBL/GenBank/DDBJ databases">
        <title>Genomic Encyclopedia of Type Strains, Phase IV (KMG-V): Genome sequencing to study the core and pangenomes of soil and plant-associated prokaryotes.</title>
        <authorList>
            <person name="Whitman W."/>
        </authorList>
    </citation>
    <scope>NUCLEOTIDE SEQUENCE [LARGE SCALE GENOMIC DNA]</scope>
    <source>
        <strain evidence="2 3">BR 10355</strain>
    </source>
</reference>
<gene>
    <name evidence="2" type="ORF">FBZ93_109222</name>
</gene>
<dbReference type="OrthoDB" id="8234420at2"/>
<evidence type="ECO:0000259" key="1">
    <source>
        <dbReference type="Pfam" id="PF05957"/>
    </source>
</evidence>
<evidence type="ECO:0000313" key="3">
    <source>
        <dbReference type="Proteomes" id="UP000321304"/>
    </source>
</evidence>
<name>A0A560LHP9_9BRAD</name>
<dbReference type="AlphaFoldDB" id="A0A560LHP9"/>
<organism evidence="2 3">
    <name type="scientific">Bradyrhizobium macuxiense</name>
    <dbReference type="NCBI Taxonomy" id="1755647"/>
    <lineage>
        <taxon>Bacteria</taxon>
        <taxon>Pseudomonadati</taxon>
        <taxon>Pseudomonadota</taxon>
        <taxon>Alphaproteobacteria</taxon>
        <taxon>Hyphomicrobiales</taxon>
        <taxon>Nitrobacteraceae</taxon>
        <taxon>Bradyrhizobium</taxon>
    </lineage>
</organism>
<evidence type="ECO:0000313" key="2">
    <source>
        <dbReference type="EMBL" id="TWB94782.1"/>
    </source>
</evidence>
<dbReference type="GO" id="GO:0043022">
    <property type="term" value="F:ribosome binding"/>
    <property type="evidence" value="ECO:0007669"/>
    <property type="project" value="InterPro"/>
</dbReference>
<dbReference type="PANTHER" id="PTHR35893">
    <property type="entry name" value="INNER MEMBRANE PROTEIN-RELATED"/>
    <property type="match status" value="1"/>
</dbReference>
<sequence>MSSTDSAFGIKNMTDKATYERLEKDVIAVKNDIAALTEQITDALNSFASNAGKQARRHYKDARANAESTFDDMSERGSAMMGAAQEAASSIEESLEEVITQRPLATVGLALGLGFLIGVTWRR</sequence>
<dbReference type="InterPro" id="IPR010279">
    <property type="entry name" value="YqjD/ElaB"/>
</dbReference>
<dbReference type="InterPro" id="IPR043604">
    <property type="entry name" value="DUF883_N"/>
</dbReference>
<dbReference type="EMBL" id="VITY01000009">
    <property type="protein sequence ID" value="TWB94782.1"/>
    <property type="molecule type" value="Genomic_DNA"/>
</dbReference>
<feature type="domain" description="DUF883" evidence="1">
    <location>
        <begin position="30"/>
        <end position="82"/>
    </location>
</feature>
<dbReference type="Proteomes" id="UP000321304">
    <property type="component" value="Unassembled WGS sequence"/>
</dbReference>
<comment type="caution">
    <text evidence="2">The sequence shown here is derived from an EMBL/GenBank/DDBJ whole genome shotgun (WGS) entry which is preliminary data.</text>
</comment>
<dbReference type="RefSeq" id="WP_146989089.1">
    <property type="nucleotide sequence ID" value="NZ_VITY01000009.1"/>
</dbReference>
<dbReference type="Pfam" id="PF05957">
    <property type="entry name" value="DUF883"/>
    <property type="match status" value="1"/>
</dbReference>
<proteinExistence type="predicted"/>
<accession>A0A560LHP9</accession>